<dbReference type="Proteomes" id="UP000825438">
    <property type="component" value="Chromosome I"/>
</dbReference>
<dbReference type="VEuPathDB" id="FungiDB:B9J08_003499"/>
<feature type="compositionally biased region" description="Polar residues" evidence="1">
    <location>
        <begin position="347"/>
        <end position="356"/>
    </location>
</feature>
<proteinExistence type="predicted"/>
<reference evidence="2" key="1">
    <citation type="journal article" date="2017" name="Clin. Infect. Dis.">
        <title>Simultaneous emergence of multidrug-resistant Candida auris on 3 continents confirmed by whole-genome sequencing and epidemiological analyses.</title>
        <authorList>
            <person name="Lockhart S.R."/>
            <person name="Etienne K.A."/>
            <person name="Vallabhaneni S."/>
            <person name="Farooqi J."/>
            <person name="Chowdhary A."/>
            <person name="Govender N.P."/>
            <person name="Colombo A.L."/>
            <person name="Calvo B."/>
            <person name="Cuomo C.A."/>
            <person name="Desjardins C.A."/>
            <person name="Berkow E.L."/>
            <person name="Castanheira M."/>
            <person name="Magobo R.E."/>
            <person name="Jabeen K."/>
            <person name="Asghar R.J."/>
            <person name="Meis J.F."/>
            <person name="Jackson B."/>
            <person name="Chiller T."/>
            <person name="Litvintseva A.P."/>
        </authorList>
    </citation>
    <scope>NUCLEOTIDE SEQUENCE [LARGE SCALE GENOMIC DNA]</scope>
    <source>
        <strain evidence="2">B8441</strain>
    </source>
</reference>
<feature type="compositionally biased region" description="Low complexity" evidence="1">
    <location>
        <begin position="291"/>
        <end position="300"/>
    </location>
</feature>
<feature type="region of interest" description="Disordered" evidence="1">
    <location>
        <begin position="406"/>
        <end position="461"/>
    </location>
</feature>
<dbReference type="VEuPathDB" id="FungiDB:QG37_07554"/>
<feature type="compositionally biased region" description="Polar residues" evidence="1">
    <location>
        <begin position="163"/>
        <end position="173"/>
    </location>
</feature>
<feature type="compositionally biased region" description="Low complexity" evidence="1">
    <location>
        <begin position="642"/>
        <end position="660"/>
    </location>
</feature>
<feature type="compositionally biased region" description="Acidic residues" evidence="1">
    <location>
        <begin position="122"/>
        <end position="136"/>
    </location>
</feature>
<reference evidence="2" key="2">
    <citation type="submission" date="2017-11" db="EMBL/GenBank/DDBJ databases">
        <title>Candida auris genome assembly and annotation.</title>
        <authorList>
            <person name="Munoz J.F."/>
            <person name="Gade L.G."/>
            <person name="Chow N.A."/>
            <person name="Litvintseva A.P."/>
            <person name="Loparev V.N."/>
            <person name="Cuomo C.A."/>
        </authorList>
    </citation>
    <scope>NUCLEOTIDE SEQUENCE</scope>
    <source>
        <strain evidence="2">B8441</strain>
    </source>
</reference>
<protein>
    <recommendedName>
        <fullName evidence="4">Nitrogen regulatory protein areA GATA-like domain-containing protein</fullName>
    </recommendedName>
</protein>
<dbReference type="OMA" id="NTICEST"/>
<dbReference type="EMBL" id="PEKT02000007">
    <property type="protein sequence ID" value="PIS51893.1"/>
    <property type="molecule type" value="Genomic_DNA"/>
</dbReference>
<gene>
    <name evidence="2" type="ORF">B9J08_003499</name>
    <name evidence="3" type="ORF">CA7LBN_000526</name>
</gene>
<dbReference type="VEuPathDB" id="FungiDB:CJI96_0001969"/>
<feature type="compositionally biased region" description="Low complexity" evidence="1">
    <location>
        <begin position="443"/>
        <end position="455"/>
    </location>
</feature>
<dbReference type="VEuPathDB" id="FungiDB:CJJ07_001705"/>
<accession>A0A2H0ZNL3</accession>
<evidence type="ECO:0008006" key="4">
    <source>
        <dbReference type="Google" id="ProtNLM"/>
    </source>
</evidence>
<name>A0A2H0ZNL3_CANAR</name>
<dbReference type="EMBL" id="CP076749">
    <property type="protein sequence ID" value="QWW21780.1"/>
    <property type="molecule type" value="Genomic_DNA"/>
</dbReference>
<sequence>MASLCKSYHSLPPSFPDQNSNEAIIDRLHLYKLWRASKDPKLQHNRNRHLHPASERAVNRSWRLLNETILCNRHRPPSTASMALQEVPLHGGKNLKQPGHPPAGRPSLFLKDPPAEYHSDSGDDTSDLSEDDDDEFTASSRSFELGQEHRLPRPSGPCCSRYLESTSSQSDHSPMSKVTPPDPKKNIFYIENTPSPSARSSNDSRSSATYQSGATGTAPEPTTHGSHDHNPESSKPHNQHSTLHLPQSHLHNHPNHHCSTDHDKHQHNQSASFKRQDSLFSAQNLRQGLPDDVSSVSSSELSEDEERDDLDELRVRQPSTFSKSSRSMKSDNESEWVSISSEDEKNLQNSPSSQPLTFAKVVPVSVPARHAQAPPDPADLSTETVKPSPISKPRSLLSGLFLNAMADQTSTPPGNKSSNAVASKPVLKRSSTTGVITIDKGNNTHNNNNNSNGSSVREKKHLQKPSIMFSKRYASLTDISKSSLRSPVLFVEEEDAIVKADANADVENLFAKQTSSVGLSDFMASANSTANVQNLSIKDGSNKGNCENCECAISSSLSKYQNVPPTGGNSFKNFLSKSSLSLTSLFGGQGKHDRKPRPHGPRTFSNDSLRLSKDSMSEKSANSGTSAPAVERDEEHRHQPEETSSASNSSEANLSGGNLSAQNHTRSIKTSSVAAKNFEPSVEISGSLKDSLLIDHRLGKVPLPERVISDDDLFGGQDRLLFDDSNDDYHSKGW</sequence>
<feature type="compositionally biased region" description="Basic and acidic residues" evidence="1">
    <location>
        <begin position="630"/>
        <end position="641"/>
    </location>
</feature>
<evidence type="ECO:0000313" key="3">
    <source>
        <dbReference type="EMBL" id="QWW21780.1"/>
    </source>
</evidence>
<feature type="compositionally biased region" description="Acidic residues" evidence="1">
    <location>
        <begin position="301"/>
        <end position="311"/>
    </location>
</feature>
<dbReference type="VEuPathDB" id="FungiDB:CJJ09_000607"/>
<feature type="compositionally biased region" description="Basic and acidic residues" evidence="1">
    <location>
        <begin position="225"/>
        <end position="235"/>
    </location>
</feature>
<feature type="compositionally biased region" description="Low complexity" evidence="1">
    <location>
        <begin position="194"/>
        <end position="208"/>
    </location>
</feature>
<feature type="region of interest" description="Disordered" evidence="1">
    <location>
        <begin position="90"/>
        <end position="356"/>
    </location>
</feature>
<evidence type="ECO:0000313" key="2">
    <source>
        <dbReference type="EMBL" id="PIS51893.1"/>
    </source>
</evidence>
<feature type="compositionally biased region" description="Polar residues" evidence="1">
    <location>
        <begin position="661"/>
        <end position="672"/>
    </location>
</feature>
<feature type="region of interest" description="Disordered" evidence="1">
    <location>
        <begin position="368"/>
        <end position="391"/>
    </location>
</feature>
<evidence type="ECO:0000256" key="1">
    <source>
        <dbReference type="SAM" id="MobiDB-lite"/>
    </source>
</evidence>
<dbReference type="VEuPathDB" id="FungiDB:CJI97_003573"/>
<feature type="region of interest" description="Disordered" evidence="1">
    <location>
        <begin position="585"/>
        <end position="672"/>
    </location>
</feature>
<feature type="compositionally biased region" description="Polar residues" evidence="1">
    <location>
        <begin position="268"/>
        <end position="286"/>
    </location>
</feature>
<organism evidence="2">
    <name type="scientific">Candidozyma auris</name>
    <name type="common">Yeast</name>
    <name type="synonym">Candida auris</name>
    <dbReference type="NCBI Taxonomy" id="498019"/>
    <lineage>
        <taxon>Eukaryota</taxon>
        <taxon>Fungi</taxon>
        <taxon>Dikarya</taxon>
        <taxon>Ascomycota</taxon>
        <taxon>Saccharomycotina</taxon>
        <taxon>Pichiomycetes</taxon>
        <taxon>Metschnikowiaceae</taxon>
        <taxon>Candidozyma</taxon>
    </lineage>
</organism>
<feature type="compositionally biased region" description="Polar residues" evidence="1">
    <location>
        <begin position="406"/>
        <end position="421"/>
    </location>
</feature>
<reference evidence="3" key="3">
    <citation type="submission" date="2021-06" db="EMBL/GenBank/DDBJ databases">
        <title>Candida auris outbreak in lebanese hospital.</title>
        <authorList>
            <person name="Finianos M."/>
        </authorList>
    </citation>
    <scope>NUCLEOTIDE SEQUENCE</scope>
    <source>
        <strain evidence="3">CA7LBN</strain>
    </source>
</reference>
<dbReference type="AlphaFoldDB" id="A0A2H0ZNL3"/>